<dbReference type="InterPro" id="IPR001173">
    <property type="entry name" value="Glyco_trans_2-like"/>
</dbReference>
<proteinExistence type="predicted"/>
<dbReference type="OrthoDB" id="9807795at2"/>
<feature type="domain" description="Glycosyltransferase 2-like" evidence="1">
    <location>
        <begin position="7"/>
        <end position="133"/>
    </location>
</feature>
<keyword evidence="2" id="KW-0808">Transferase</keyword>
<sequence length="265" mass="28510">MSGPRISIVTISFNQARYLGEAIASVLDQGYDNLDYIVVDPGSTDGSRAIVESFGDRLTAVFEPDAGPADGLNRGFARATGEIFGFINADDRLLPGALAKVAAHFADPATDVICGNGVMLDGDGRVTRPIYTSRFSLAAFAHGAMTFVQQANFFTAKAFERAGGFNTANRTCWDAELLVDLALSGSRIVNVPDQLGAFRLYAETITGSGRLAEATRRDLARIAEKALGRPPAAHDAVLRPLHRLLRQVQNPEATFEGVRARLVRR</sequence>
<comment type="caution">
    <text evidence="2">The sequence shown here is derived from an EMBL/GenBank/DDBJ whole genome shotgun (WGS) entry which is preliminary data.</text>
</comment>
<name>A0A552U9I6_9SPHN</name>
<dbReference type="InterPro" id="IPR050834">
    <property type="entry name" value="Glycosyltransf_2"/>
</dbReference>
<evidence type="ECO:0000313" key="3">
    <source>
        <dbReference type="Proteomes" id="UP000317894"/>
    </source>
</evidence>
<protein>
    <submittedName>
        <fullName evidence="2">Glycosyltransferase</fullName>
    </submittedName>
</protein>
<accession>A0A552U9I6</accession>
<dbReference type="Pfam" id="PF00535">
    <property type="entry name" value="Glycos_transf_2"/>
    <property type="match status" value="1"/>
</dbReference>
<dbReference type="InterPro" id="IPR029044">
    <property type="entry name" value="Nucleotide-diphossugar_trans"/>
</dbReference>
<evidence type="ECO:0000313" key="2">
    <source>
        <dbReference type="EMBL" id="TRW14881.1"/>
    </source>
</evidence>
<evidence type="ECO:0000259" key="1">
    <source>
        <dbReference type="Pfam" id="PF00535"/>
    </source>
</evidence>
<dbReference type="CDD" id="cd06433">
    <property type="entry name" value="GT_2_WfgS_like"/>
    <property type="match status" value="1"/>
</dbReference>
<keyword evidence="3" id="KW-1185">Reference proteome</keyword>
<dbReference type="GO" id="GO:0016740">
    <property type="term" value="F:transferase activity"/>
    <property type="evidence" value="ECO:0007669"/>
    <property type="project" value="UniProtKB-KW"/>
</dbReference>
<reference evidence="2 3" key="1">
    <citation type="submission" date="2019-07" db="EMBL/GenBank/DDBJ databases">
        <title>Novel species isolated from glacier.</title>
        <authorList>
            <person name="Liu Q."/>
            <person name="Xin Y.-H."/>
        </authorList>
    </citation>
    <scope>NUCLEOTIDE SEQUENCE [LARGE SCALE GENOMIC DNA]</scope>
    <source>
        <strain evidence="2 3">LB1R16</strain>
    </source>
</reference>
<dbReference type="AlphaFoldDB" id="A0A552U9I6"/>
<dbReference type="PANTHER" id="PTHR43685">
    <property type="entry name" value="GLYCOSYLTRANSFERASE"/>
    <property type="match status" value="1"/>
</dbReference>
<dbReference type="PANTHER" id="PTHR43685:SF11">
    <property type="entry name" value="GLYCOSYLTRANSFERASE TAGX-RELATED"/>
    <property type="match status" value="1"/>
</dbReference>
<dbReference type="RefSeq" id="WP_144335051.1">
    <property type="nucleotide sequence ID" value="NZ_VJWA01000002.1"/>
</dbReference>
<dbReference type="Gene3D" id="3.90.550.10">
    <property type="entry name" value="Spore Coat Polysaccharide Biosynthesis Protein SpsA, Chain A"/>
    <property type="match status" value="1"/>
</dbReference>
<gene>
    <name evidence="2" type="ORF">FMM06_14520</name>
</gene>
<dbReference type="Proteomes" id="UP000317894">
    <property type="component" value="Unassembled WGS sequence"/>
</dbReference>
<dbReference type="SUPFAM" id="SSF53448">
    <property type="entry name" value="Nucleotide-diphospho-sugar transferases"/>
    <property type="match status" value="1"/>
</dbReference>
<dbReference type="EMBL" id="VJWA01000002">
    <property type="protein sequence ID" value="TRW14881.1"/>
    <property type="molecule type" value="Genomic_DNA"/>
</dbReference>
<organism evidence="2 3">
    <name type="scientific">Glacieibacterium frigidum</name>
    <dbReference type="NCBI Taxonomy" id="2593303"/>
    <lineage>
        <taxon>Bacteria</taxon>
        <taxon>Pseudomonadati</taxon>
        <taxon>Pseudomonadota</taxon>
        <taxon>Alphaproteobacteria</taxon>
        <taxon>Sphingomonadales</taxon>
        <taxon>Sphingosinicellaceae</taxon>
        <taxon>Glacieibacterium</taxon>
    </lineage>
</organism>